<dbReference type="PANTHER" id="PTHR34235:SF4">
    <property type="entry name" value="SLR0291 PROTEIN"/>
    <property type="match status" value="1"/>
</dbReference>
<protein>
    <recommendedName>
        <fullName evidence="3">DUF29 domain-containing protein</fullName>
    </recommendedName>
</protein>
<reference evidence="2" key="1">
    <citation type="submission" date="2011-06" db="EMBL/GenBank/DDBJ databases">
        <authorList>
            <consortium name="US DOE Joint Genome Institute (JGI-PGF)"/>
            <person name="Lucas S."/>
            <person name="Han J."/>
            <person name="Lapidus A."/>
            <person name="Cheng J.-F."/>
            <person name="Goodwin L."/>
            <person name="Pitluck S."/>
            <person name="Peters L."/>
            <person name="Land M.L."/>
            <person name="Hauser L."/>
            <person name="Vogl K."/>
            <person name="Liu Z."/>
            <person name="Overmann J."/>
            <person name="Frigaard N.-U."/>
            <person name="Bryant D.A."/>
            <person name="Woyke T.J."/>
        </authorList>
    </citation>
    <scope>NUCLEOTIDE SEQUENCE [LARGE SCALE GENOMIC DNA]</scope>
    <source>
        <strain evidence="2">970</strain>
    </source>
</reference>
<dbReference type="eggNOG" id="COG0639">
    <property type="taxonomic scope" value="Bacteria"/>
</dbReference>
<name>H8Z7I1_9GAMM</name>
<dbReference type="STRING" id="631362.Thi970DRAFT_04585"/>
<dbReference type="PANTHER" id="PTHR34235">
    <property type="entry name" value="SLR1203 PROTEIN-RELATED"/>
    <property type="match status" value="1"/>
</dbReference>
<dbReference type="Gene3D" id="1.20.1220.20">
    <property type="entry name" value="Uncharcterised protein PF01724"/>
    <property type="match status" value="1"/>
</dbReference>
<dbReference type="Proteomes" id="UP000002964">
    <property type="component" value="Unassembled WGS sequence"/>
</dbReference>
<accession>H8Z7I1</accession>
<dbReference type="RefSeq" id="WP_009151314.1">
    <property type="nucleotide sequence ID" value="NZ_CP121471.1"/>
</dbReference>
<dbReference type="OrthoDB" id="5768145at2"/>
<sequence length="164" mass="19067">MTDLAALYQTDYVQWTQRNADLLRAGRFKELDIEHLLEELSDMSKSDRRELHSRLLVLIAHLLKWQFQYQTLNERWREFKGDSWRSTIIEQRQRLAILLRKSPGLKSALDDTIADAYPDAVVVAHKETCLPLTSFPTVCPYLTEQLLDDAFYPDSTPAHNCVDS</sequence>
<dbReference type="Pfam" id="PF01724">
    <property type="entry name" value="DUF29"/>
    <property type="match status" value="1"/>
</dbReference>
<evidence type="ECO:0008006" key="3">
    <source>
        <dbReference type="Google" id="ProtNLM"/>
    </source>
</evidence>
<evidence type="ECO:0000313" key="1">
    <source>
        <dbReference type="EMBL" id="EIC20911.1"/>
    </source>
</evidence>
<dbReference type="AlphaFoldDB" id="H8Z7I1"/>
<proteinExistence type="predicted"/>
<dbReference type="InterPro" id="IPR002636">
    <property type="entry name" value="DUF29"/>
</dbReference>
<reference evidence="1 2" key="2">
    <citation type="submission" date="2011-11" db="EMBL/GenBank/DDBJ databases">
        <authorList>
            <consortium name="US DOE Joint Genome Institute"/>
            <person name="Lucas S."/>
            <person name="Han J."/>
            <person name="Lapidus A."/>
            <person name="Cheng J.-F."/>
            <person name="Goodwin L."/>
            <person name="Pitluck S."/>
            <person name="Peters L."/>
            <person name="Ovchinnikova G."/>
            <person name="Zhang X."/>
            <person name="Detter J.C."/>
            <person name="Han C."/>
            <person name="Tapia R."/>
            <person name="Land M."/>
            <person name="Hauser L."/>
            <person name="Kyrpides N."/>
            <person name="Ivanova N."/>
            <person name="Pagani I."/>
            <person name="Vogl K."/>
            <person name="Liu Z."/>
            <person name="Overmann J."/>
            <person name="Frigaard N.-U."/>
            <person name="Bryant D."/>
            <person name="Woyke T."/>
        </authorList>
    </citation>
    <scope>NUCLEOTIDE SEQUENCE [LARGE SCALE GENOMIC DNA]</scope>
    <source>
        <strain evidence="1 2">970</strain>
    </source>
</reference>
<gene>
    <name evidence="1" type="ORF">Thi970DRAFT_04585</name>
</gene>
<keyword evidence="2" id="KW-1185">Reference proteome</keyword>
<dbReference type="HOGENOM" id="CLU_116670_0_2_6"/>
<organism evidence="1 2">
    <name type="scientific">Thiorhodovibrio frisius</name>
    <dbReference type="NCBI Taxonomy" id="631362"/>
    <lineage>
        <taxon>Bacteria</taxon>
        <taxon>Pseudomonadati</taxon>
        <taxon>Pseudomonadota</taxon>
        <taxon>Gammaproteobacteria</taxon>
        <taxon>Chromatiales</taxon>
        <taxon>Chromatiaceae</taxon>
        <taxon>Thiorhodovibrio</taxon>
    </lineage>
</organism>
<evidence type="ECO:0000313" key="2">
    <source>
        <dbReference type="Proteomes" id="UP000002964"/>
    </source>
</evidence>
<dbReference type="EMBL" id="JH603170">
    <property type="protein sequence ID" value="EIC20911.1"/>
    <property type="molecule type" value="Genomic_DNA"/>
</dbReference>